<dbReference type="Gene3D" id="1.20.58.220">
    <property type="entry name" value="Phosphate transport system protein phou homolog 2, domain 2"/>
    <property type="match status" value="1"/>
</dbReference>
<dbReference type="Pfam" id="PF01895">
    <property type="entry name" value="PhoU"/>
    <property type="match status" value="2"/>
</dbReference>
<evidence type="ECO:0000256" key="1">
    <source>
        <dbReference type="ARBA" id="ARBA00004651"/>
    </source>
</evidence>
<evidence type="ECO:0000313" key="10">
    <source>
        <dbReference type="Proteomes" id="UP000665020"/>
    </source>
</evidence>
<dbReference type="NCBIfam" id="TIGR00704">
    <property type="entry name" value="NaPi_cotrn_rel"/>
    <property type="match status" value="1"/>
</dbReference>
<protein>
    <submittedName>
        <fullName evidence="9">Na/Pi cotransporter family protein</fullName>
    </submittedName>
</protein>
<dbReference type="GO" id="GO:0005436">
    <property type="term" value="F:sodium:phosphate symporter activity"/>
    <property type="evidence" value="ECO:0007669"/>
    <property type="project" value="InterPro"/>
</dbReference>
<feature type="coiled-coil region" evidence="6">
    <location>
        <begin position="375"/>
        <end position="402"/>
    </location>
</feature>
<reference evidence="9" key="1">
    <citation type="submission" date="2019-12" db="EMBL/GenBank/DDBJ databases">
        <authorList>
            <person name="zhang j."/>
            <person name="sun C.M."/>
        </authorList>
    </citation>
    <scope>NUCLEOTIDE SEQUENCE</scope>
    <source>
        <strain evidence="9">NS-1</strain>
    </source>
</reference>
<organism evidence="9 10">
    <name type="scientific">Iocasia fonsfrigidae</name>
    <dbReference type="NCBI Taxonomy" id="2682810"/>
    <lineage>
        <taxon>Bacteria</taxon>
        <taxon>Bacillati</taxon>
        <taxon>Bacillota</taxon>
        <taxon>Clostridia</taxon>
        <taxon>Halanaerobiales</taxon>
        <taxon>Halanaerobiaceae</taxon>
        <taxon>Iocasia</taxon>
    </lineage>
</organism>
<dbReference type="Pfam" id="PF02690">
    <property type="entry name" value="Na_Pi_cotrans"/>
    <property type="match status" value="2"/>
</dbReference>
<dbReference type="PANTHER" id="PTHR10010">
    <property type="entry name" value="SOLUTE CARRIER FAMILY 34 SODIUM PHOSPHATE , MEMBER 2-RELATED"/>
    <property type="match status" value="1"/>
</dbReference>
<feature type="transmembrane region" description="Helical" evidence="7">
    <location>
        <begin position="131"/>
        <end position="149"/>
    </location>
</feature>
<evidence type="ECO:0000313" key="9">
    <source>
        <dbReference type="EMBL" id="QTL99481.1"/>
    </source>
</evidence>
<dbReference type="PANTHER" id="PTHR10010:SF46">
    <property type="entry name" value="SODIUM-DEPENDENT PHOSPHATE TRANSPORT PROTEIN 2B"/>
    <property type="match status" value="1"/>
</dbReference>
<feature type="transmembrane region" description="Helical" evidence="7">
    <location>
        <begin position="220"/>
        <end position="237"/>
    </location>
</feature>
<dbReference type="RefSeq" id="WP_230867822.1">
    <property type="nucleotide sequence ID" value="NZ_CP046640.1"/>
</dbReference>
<gene>
    <name evidence="9" type="ORF">GM661_16765</name>
</gene>
<feature type="domain" description="PhoU" evidence="8">
    <location>
        <begin position="467"/>
        <end position="541"/>
    </location>
</feature>
<evidence type="ECO:0000256" key="5">
    <source>
        <dbReference type="ARBA" id="ARBA00023136"/>
    </source>
</evidence>
<feature type="transmembrane region" description="Helical" evidence="7">
    <location>
        <begin position="244"/>
        <end position="262"/>
    </location>
</feature>
<comment type="subcellular location">
    <subcellularLocation>
        <location evidence="1">Cell membrane</location>
        <topology evidence="1">Multi-pass membrane protein</topology>
    </subcellularLocation>
</comment>
<name>A0A8A7KDI4_9FIRM</name>
<dbReference type="GO" id="GO:0005886">
    <property type="term" value="C:plasma membrane"/>
    <property type="evidence" value="ECO:0007669"/>
    <property type="project" value="UniProtKB-SubCell"/>
</dbReference>
<feature type="transmembrane region" description="Helical" evidence="7">
    <location>
        <begin position="296"/>
        <end position="316"/>
    </location>
</feature>
<keyword evidence="10" id="KW-1185">Reference proteome</keyword>
<feature type="transmembrane region" description="Helical" evidence="7">
    <location>
        <begin position="50"/>
        <end position="74"/>
    </location>
</feature>
<evidence type="ECO:0000256" key="7">
    <source>
        <dbReference type="SAM" id="Phobius"/>
    </source>
</evidence>
<evidence type="ECO:0000256" key="3">
    <source>
        <dbReference type="ARBA" id="ARBA00022692"/>
    </source>
</evidence>
<proteinExistence type="predicted"/>
<sequence length="552" mass="60776">MSLSMLFGLFGGLGLFIYGMKQMSEGLQKAAGRKLKHLLGLLTNNRFAGLAVGTLVTAVVQSSSATTVMVVGFVNAGLMTLAQSIGVIMGANIGTTITAQLIAFKLSHYSLHAIAIGTGLYLFSKKDRSKQFGQIILGFGVIFLGLSIMKDTMEPLKDSEVFVHMMGNFGKSPLLGLLLGTGVTIVLQSSSASMGILMSLLSVGIIDYWSAVPILLGENIGTTITAILSSVGANLTAKRAAAAHFVFNFLGASVIILLFYLIPNFANVIHNIVHSISSMFIVDVTAERLLANTHTFFNVINTLVWIPFVGFMVNLVKRIIPGEETSIKRGLTFLDERMLETPSFAIDQLKSEVLRMYKITNDMVDEAIMAFKDTNDDLVKAVRNKEEIINELEEDLVTFLTRFPRNTMAEADVKTVDMYYAMIDDIESIADDAFDVVELAVFKKDNKISFSDEAWETLNDNFAFINNLMEDGHQLIDKKDLSLIDKIIKGEEKMDRLLLEHRSGHMKRLGYGICDPNAGIVYLEVLDELEHISDQLADISHSITEARTNKIL</sequence>
<keyword evidence="6" id="KW-0175">Coiled coil</keyword>
<feature type="transmembrane region" description="Helical" evidence="7">
    <location>
        <begin position="169"/>
        <end position="187"/>
    </location>
</feature>
<dbReference type="NCBIfam" id="NF037997">
    <property type="entry name" value="Na_Pi_symport"/>
    <property type="match status" value="1"/>
</dbReference>
<keyword evidence="4 7" id="KW-1133">Transmembrane helix</keyword>
<dbReference type="KEGG" id="ifn:GM661_16765"/>
<keyword evidence="3 7" id="KW-0812">Transmembrane</keyword>
<dbReference type="EMBL" id="CP046640">
    <property type="protein sequence ID" value="QTL99481.1"/>
    <property type="molecule type" value="Genomic_DNA"/>
</dbReference>
<feature type="transmembrane region" description="Helical" evidence="7">
    <location>
        <begin position="81"/>
        <end position="103"/>
    </location>
</feature>
<evidence type="ECO:0000256" key="4">
    <source>
        <dbReference type="ARBA" id="ARBA00022989"/>
    </source>
</evidence>
<dbReference type="InterPro" id="IPR004633">
    <property type="entry name" value="NaPi_cotrn-rel/YqeW-like"/>
</dbReference>
<evidence type="ECO:0000256" key="2">
    <source>
        <dbReference type="ARBA" id="ARBA00022475"/>
    </source>
</evidence>
<dbReference type="InterPro" id="IPR038078">
    <property type="entry name" value="PhoU-like_sf"/>
</dbReference>
<dbReference type="InterPro" id="IPR026022">
    <property type="entry name" value="PhoU_dom"/>
</dbReference>
<keyword evidence="5 7" id="KW-0472">Membrane</keyword>
<dbReference type="Proteomes" id="UP000665020">
    <property type="component" value="Chromosome"/>
</dbReference>
<dbReference type="GO" id="GO:0044341">
    <property type="term" value="P:sodium-dependent phosphate transport"/>
    <property type="evidence" value="ECO:0007669"/>
    <property type="project" value="InterPro"/>
</dbReference>
<dbReference type="AlphaFoldDB" id="A0A8A7KDI4"/>
<keyword evidence="2" id="KW-1003">Cell membrane</keyword>
<dbReference type="SUPFAM" id="SSF109755">
    <property type="entry name" value="PhoU-like"/>
    <property type="match status" value="1"/>
</dbReference>
<feature type="domain" description="PhoU" evidence="8">
    <location>
        <begin position="353"/>
        <end position="439"/>
    </location>
</feature>
<accession>A0A8A7KDI4</accession>
<evidence type="ECO:0000259" key="8">
    <source>
        <dbReference type="Pfam" id="PF01895"/>
    </source>
</evidence>
<dbReference type="InterPro" id="IPR003841">
    <property type="entry name" value="Na/Pi_transpt"/>
</dbReference>
<evidence type="ECO:0000256" key="6">
    <source>
        <dbReference type="SAM" id="Coils"/>
    </source>
</evidence>